<dbReference type="InterPro" id="IPR024461">
    <property type="entry name" value="CCDC90-like"/>
</dbReference>
<sequence>MATPRLPFLYPNLLRSVRSCEPTTHRSIRFPPAQRSVGFHSGPACEQQTYQQRYGPAAEPHLRPPPWSTGKGDILPPDNSATKGEKQVNGSAQAQGSKGSVDGDAGPADSEATAEASTQKDTDHDPDVDSLGSVFQMPDAASMASSSSSSSSPPAESMSLMHSPGSESNRPPHLSPPPYVHHFDTYSLVKDLGNGGFTDKQSVIIMKAIRGILADNLEVARNGLMSKSDFENETYLFRAACSELRNSIQTSRNAEIQAQRAQRAQLQHEVDILTQKMTQELSGLNDSLKEMFNDQKISTKELQRSQDTGIQELNYQITVSLNSDGKRVVESLRWILTRRAAVAIATSASMIILALRLHSYKQQKNEKEKAAAAAAPPPPSAEASFPNEIPSSTSLGSNVAESMG</sequence>
<evidence type="ECO:0000256" key="5">
    <source>
        <dbReference type="ARBA" id="ARBA00023054"/>
    </source>
</evidence>
<dbReference type="STRING" id="404692.A0A0J6YLP6"/>
<evidence type="ECO:0000256" key="2">
    <source>
        <dbReference type="ARBA" id="ARBA00004370"/>
    </source>
</evidence>
<evidence type="ECO:0000256" key="3">
    <source>
        <dbReference type="ARBA" id="ARBA00022692"/>
    </source>
</evidence>
<feature type="region of interest" description="Disordered" evidence="8">
    <location>
        <begin position="23"/>
        <end position="176"/>
    </location>
</feature>
<name>A0A0J6YLP6_COCIT</name>
<keyword evidence="6" id="KW-0496">Mitochondrion</keyword>
<feature type="region of interest" description="Disordered" evidence="8">
    <location>
        <begin position="365"/>
        <end position="404"/>
    </location>
</feature>
<evidence type="ECO:0000313" key="10">
    <source>
        <dbReference type="Proteomes" id="UP000054565"/>
    </source>
</evidence>
<keyword evidence="4" id="KW-1133">Transmembrane helix</keyword>
<feature type="compositionally biased region" description="Polar residues" evidence="8">
    <location>
        <begin position="88"/>
        <end position="98"/>
    </location>
</feature>
<feature type="compositionally biased region" description="Low complexity" evidence="8">
    <location>
        <begin position="140"/>
        <end position="159"/>
    </location>
</feature>
<reference evidence="10" key="1">
    <citation type="journal article" date="2010" name="Genome Res.">
        <title>Population genomic sequencing of Coccidioides fungi reveals recent hybridization and transposon control.</title>
        <authorList>
            <person name="Neafsey D.E."/>
            <person name="Barker B.M."/>
            <person name="Sharpton T.J."/>
            <person name="Stajich J.E."/>
            <person name="Park D.J."/>
            <person name="Whiston E."/>
            <person name="Hung C.-Y."/>
            <person name="McMahan C."/>
            <person name="White J."/>
            <person name="Sykes S."/>
            <person name="Heiman D."/>
            <person name="Young S."/>
            <person name="Zeng Q."/>
            <person name="Abouelleil A."/>
            <person name="Aftuck L."/>
            <person name="Bessette D."/>
            <person name="Brown A."/>
            <person name="FitzGerald M."/>
            <person name="Lui A."/>
            <person name="Macdonald J.P."/>
            <person name="Priest M."/>
            <person name="Orbach M.J."/>
            <person name="Galgiani J.N."/>
            <person name="Kirkland T.N."/>
            <person name="Cole G.T."/>
            <person name="Birren B.W."/>
            <person name="Henn M.R."/>
            <person name="Taylor J.W."/>
            <person name="Rounsley S.D."/>
        </authorList>
    </citation>
    <scope>NUCLEOTIDE SEQUENCE [LARGE SCALE GENOMIC DNA]</scope>
    <source>
        <strain evidence="10">RMSCC 2394</strain>
    </source>
</reference>
<proteinExistence type="predicted"/>
<feature type="compositionally biased region" description="Polar residues" evidence="8">
    <location>
        <begin position="389"/>
        <end position="404"/>
    </location>
</feature>
<dbReference type="GO" id="GO:0005739">
    <property type="term" value="C:mitochondrion"/>
    <property type="evidence" value="ECO:0007669"/>
    <property type="project" value="UniProtKB-SubCell"/>
</dbReference>
<evidence type="ECO:0000256" key="1">
    <source>
        <dbReference type="ARBA" id="ARBA00004173"/>
    </source>
</evidence>
<dbReference type="EMBL" id="DS028099">
    <property type="protein sequence ID" value="KMP09566.1"/>
    <property type="molecule type" value="Genomic_DNA"/>
</dbReference>
<comment type="subcellular location">
    <subcellularLocation>
        <location evidence="2">Membrane</location>
    </subcellularLocation>
    <subcellularLocation>
        <location evidence="1">Mitochondrion</location>
    </subcellularLocation>
</comment>
<dbReference type="Pfam" id="PF07798">
    <property type="entry name" value="CCDC90-like"/>
    <property type="match status" value="1"/>
</dbReference>
<keyword evidence="7" id="KW-0472">Membrane</keyword>
<evidence type="ECO:0000256" key="8">
    <source>
        <dbReference type="SAM" id="MobiDB-lite"/>
    </source>
</evidence>
<protein>
    <recommendedName>
        <fullName evidence="11">MOZ protein represents a chromatin-associated acetyltransferase</fullName>
    </recommendedName>
</protein>
<dbReference type="OrthoDB" id="5424147at2759"/>
<evidence type="ECO:0000256" key="6">
    <source>
        <dbReference type="ARBA" id="ARBA00023128"/>
    </source>
</evidence>
<dbReference type="Proteomes" id="UP000054565">
    <property type="component" value="Unassembled WGS sequence"/>
</dbReference>
<keyword evidence="3" id="KW-0812">Transmembrane</keyword>
<evidence type="ECO:0008006" key="11">
    <source>
        <dbReference type="Google" id="ProtNLM"/>
    </source>
</evidence>
<dbReference type="PANTHER" id="PTHR14360:SF12">
    <property type="entry name" value="MOZ PROTEIN REPRESENTS A CHROMATIN-ASSOCIATED ACETYLTRANSFERASE"/>
    <property type="match status" value="1"/>
</dbReference>
<evidence type="ECO:0000256" key="4">
    <source>
        <dbReference type="ARBA" id="ARBA00022989"/>
    </source>
</evidence>
<evidence type="ECO:0000256" key="7">
    <source>
        <dbReference type="ARBA" id="ARBA00023136"/>
    </source>
</evidence>
<accession>A0A0J6YLP6</accession>
<dbReference type="GO" id="GO:0016020">
    <property type="term" value="C:membrane"/>
    <property type="evidence" value="ECO:0007669"/>
    <property type="project" value="UniProtKB-SubCell"/>
</dbReference>
<dbReference type="Gene3D" id="1.20.5.340">
    <property type="match status" value="1"/>
</dbReference>
<keyword evidence="5" id="KW-0175">Coiled coil</keyword>
<dbReference type="PANTHER" id="PTHR14360">
    <property type="entry name" value="PROTEIN FMP32, MITOCHONDRIAL"/>
    <property type="match status" value="1"/>
</dbReference>
<organism evidence="9 10">
    <name type="scientific">Coccidioides immitis RMSCC 2394</name>
    <dbReference type="NCBI Taxonomy" id="404692"/>
    <lineage>
        <taxon>Eukaryota</taxon>
        <taxon>Fungi</taxon>
        <taxon>Dikarya</taxon>
        <taxon>Ascomycota</taxon>
        <taxon>Pezizomycotina</taxon>
        <taxon>Eurotiomycetes</taxon>
        <taxon>Eurotiomycetidae</taxon>
        <taxon>Onygenales</taxon>
        <taxon>Onygenaceae</taxon>
        <taxon>Coccidioides</taxon>
    </lineage>
</organism>
<feature type="compositionally biased region" description="Basic and acidic residues" evidence="8">
    <location>
        <begin position="118"/>
        <end position="127"/>
    </location>
</feature>
<evidence type="ECO:0000313" key="9">
    <source>
        <dbReference type="EMBL" id="KMP09566.1"/>
    </source>
</evidence>
<gene>
    <name evidence="9" type="ORF">CIRG_09736</name>
</gene>
<dbReference type="AlphaFoldDB" id="A0A0J6YLP6"/>